<dbReference type="SUPFAM" id="SSF53756">
    <property type="entry name" value="UDP-Glycosyltransferase/glycogen phosphorylase"/>
    <property type="match status" value="1"/>
</dbReference>
<protein>
    <submittedName>
        <fullName evidence="3">Glycosyltransferase family 4 protein</fullName>
        <ecNumber evidence="3">2.4.-.-</ecNumber>
    </submittedName>
</protein>
<keyword evidence="4" id="KW-1185">Reference proteome</keyword>
<dbReference type="PANTHER" id="PTHR12526:SF629">
    <property type="entry name" value="TEICHURONIC ACID BIOSYNTHESIS GLYCOSYLTRANSFERASE TUAH-RELATED"/>
    <property type="match status" value="1"/>
</dbReference>
<proteinExistence type="predicted"/>
<evidence type="ECO:0000313" key="3">
    <source>
        <dbReference type="EMBL" id="MDO6416075.1"/>
    </source>
</evidence>
<dbReference type="Pfam" id="PF13692">
    <property type="entry name" value="Glyco_trans_1_4"/>
    <property type="match status" value="1"/>
</dbReference>
<reference evidence="3" key="1">
    <citation type="submission" date="2023-07" db="EMBL/GenBank/DDBJ databases">
        <authorList>
            <person name="Kim M."/>
        </authorList>
    </citation>
    <scope>NUCLEOTIDE SEQUENCE</scope>
    <source>
        <strain evidence="3">BIUV-7</strain>
    </source>
</reference>
<keyword evidence="2 3" id="KW-0808">Transferase</keyword>
<accession>A0ABT8YCJ3</accession>
<sequence length="237" mass="25244">MIGTTQGIVDNIDPIMRKIGRPTVIPSAAADFGGFIGATPKYDVGFIGSFMPGKGLEFVEKLAIAAPQFSFVLYGDASKDLALSERLRRLGNVSLAGYVSPSKIGTALASFRVGLAPYDRAGFGEQGSAFIRADALSSLKILEYMSAGRVILASRIPAVEAMLTDGETAMLCDPDNPDSWTAGLDALIKNSEASDVLAAAARRRYQEHFSFESRAERFNTVIHGLMGIHPPKAAAEL</sequence>
<dbReference type="GO" id="GO:0016757">
    <property type="term" value="F:glycosyltransferase activity"/>
    <property type="evidence" value="ECO:0007669"/>
    <property type="project" value="UniProtKB-KW"/>
</dbReference>
<dbReference type="RefSeq" id="WP_303545019.1">
    <property type="nucleotide sequence ID" value="NZ_JAUOTP010000008.1"/>
</dbReference>
<dbReference type="Gene3D" id="3.40.50.2000">
    <property type="entry name" value="Glycogen Phosphorylase B"/>
    <property type="match status" value="1"/>
</dbReference>
<organism evidence="3 4">
    <name type="scientific">Sphingomonas natans</name>
    <dbReference type="NCBI Taxonomy" id="3063330"/>
    <lineage>
        <taxon>Bacteria</taxon>
        <taxon>Pseudomonadati</taxon>
        <taxon>Pseudomonadota</taxon>
        <taxon>Alphaproteobacteria</taxon>
        <taxon>Sphingomonadales</taxon>
        <taxon>Sphingomonadaceae</taxon>
        <taxon>Sphingomonas</taxon>
    </lineage>
</organism>
<evidence type="ECO:0000313" key="4">
    <source>
        <dbReference type="Proteomes" id="UP001169764"/>
    </source>
</evidence>
<gene>
    <name evidence="3" type="ORF">Q4F19_16930</name>
</gene>
<comment type="caution">
    <text evidence="3">The sequence shown here is derived from an EMBL/GenBank/DDBJ whole genome shotgun (WGS) entry which is preliminary data.</text>
</comment>
<dbReference type="Proteomes" id="UP001169764">
    <property type="component" value="Unassembled WGS sequence"/>
</dbReference>
<dbReference type="EC" id="2.4.-.-" evidence="3"/>
<keyword evidence="1 3" id="KW-0328">Glycosyltransferase</keyword>
<name>A0ABT8YCJ3_9SPHN</name>
<evidence type="ECO:0000256" key="1">
    <source>
        <dbReference type="ARBA" id="ARBA00022676"/>
    </source>
</evidence>
<dbReference type="PANTHER" id="PTHR12526">
    <property type="entry name" value="GLYCOSYLTRANSFERASE"/>
    <property type="match status" value="1"/>
</dbReference>
<dbReference type="CDD" id="cd03801">
    <property type="entry name" value="GT4_PimA-like"/>
    <property type="match status" value="1"/>
</dbReference>
<dbReference type="EMBL" id="JAUOTP010000008">
    <property type="protein sequence ID" value="MDO6416075.1"/>
    <property type="molecule type" value="Genomic_DNA"/>
</dbReference>
<evidence type="ECO:0000256" key="2">
    <source>
        <dbReference type="ARBA" id="ARBA00022679"/>
    </source>
</evidence>